<gene>
    <name evidence="1" type="ORF">FE840_011865</name>
</gene>
<reference evidence="1 2" key="1">
    <citation type="submission" date="2020-06" db="EMBL/GenBank/DDBJ databases">
        <title>Genome sequence of Rhizobium sp strain ADMK78.</title>
        <authorList>
            <person name="Rahi P."/>
        </authorList>
    </citation>
    <scope>NUCLEOTIDE SEQUENCE [LARGE SCALE GENOMIC DNA]</scope>
    <source>
        <strain evidence="1 2">ADMK78</strain>
    </source>
</reference>
<keyword evidence="2" id="KW-1185">Reference proteome</keyword>
<name>A0ABX6QNI8_9HYPH</name>
<proteinExistence type="predicted"/>
<accession>A0ABX6QNI8</accession>
<evidence type="ECO:0000313" key="1">
    <source>
        <dbReference type="EMBL" id="QLF70178.1"/>
    </source>
</evidence>
<protein>
    <submittedName>
        <fullName evidence="1">Uncharacterized protein</fullName>
    </submittedName>
</protein>
<organism evidence="1 2">
    <name type="scientific">Peteryoungia desertarenae</name>
    <dbReference type="NCBI Taxonomy" id="1813451"/>
    <lineage>
        <taxon>Bacteria</taxon>
        <taxon>Pseudomonadati</taxon>
        <taxon>Pseudomonadota</taxon>
        <taxon>Alphaproteobacteria</taxon>
        <taxon>Hyphomicrobiales</taxon>
        <taxon>Rhizobiaceae</taxon>
        <taxon>Peteryoungia</taxon>
    </lineage>
</organism>
<dbReference type="Proteomes" id="UP000308530">
    <property type="component" value="Chromosome"/>
</dbReference>
<dbReference type="EMBL" id="CP058350">
    <property type="protein sequence ID" value="QLF70178.1"/>
    <property type="molecule type" value="Genomic_DNA"/>
</dbReference>
<dbReference type="RefSeq" id="WP_138289643.1">
    <property type="nucleotide sequence ID" value="NZ_CP058350.1"/>
</dbReference>
<evidence type="ECO:0000313" key="2">
    <source>
        <dbReference type="Proteomes" id="UP000308530"/>
    </source>
</evidence>
<sequence>MTTTTTPTLADIADRLERLAPCHRDPDRYFEEKSELVAELRRLAANDNKPPRVRRSEWL</sequence>